<protein>
    <submittedName>
        <fullName evidence="1">Uncharacterized protein</fullName>
    </submittedName>
</protein>
<sequence>MSKHHCFFSPSLHDCDISCSVACSSIVLQQQKRATLSFLDREIHVLLRIISMKRVASPGKKAVAVKPKSVKSPTVKKGVNKKAKSEDIHLGFVERVVIVNLMDNGG</sequence>
<evidence type="ECO:0000313" key="1">
    <source>
        <dbReference type="EMBL" id="PNT35091.1"/>
    </source>
</evidence>
<organism evidence="1 2">
    <name type="scientific">Populus trichocarpa</name>
    <name type="common">Western balsam poplar</name>
    <name type="synonym">Populus balsamifera subsp. trichocarpa</name>
    <dbReference type="NCBI Taxonomy" id="3694"/>
    <lineage>
        <taxon>Eukaryota</taxon>
        <taxon>Viridiplantae</taxon>
        <taxon>Streptophyta</taxon>
        <taxon>Embryophyta</taxon>
        <taxon>Tracheophyta</taxon>
        <taxon>Spermatophyta</taxon>
        <taxon>Magnoliopsida</taxon>
        <taxon>eudicotyledons</taxon>
        <taxon>Gunneridae</taxon>
        <taxon>Pentapetalae</taxon>
        <taxon>rosids</taxon>
        <taxon>fabids</taxon>
        <taxon>Malpighiales</taxon>
        <taxon>Salicaceae</taxon>
        <taxon>Saliceae</taxon>
        <taxon>Populus</taxon>
    </lineage>
</organism>
<dbReference type="Proteomes" id="UP000006729">
    <property type="component" value="Chromosome 5"/>
</dbReference>
<dbReference type="AlphaFoldDB" id="B9MZB7"/>
<name>B9MZB7_POPTR</name>
<dbReference type="InParanoid" id="B9MZB7"/>
<evidence type="ECO:0000313" key="2">
    <source>
        <dbReference type="Proteomes" id="UP000006729"/>
    </source>
</evidence>
<keyword evidence="2" id="KW-1185">Reference proteome</keyword>
<dbReference type="EMBL" id="CM009294">
    <property type="protein sequence ID" value="PNT35091.1"/>
    <property type="molecule type" value="Genomic_DNA"/>
</dbReference>
<dbReference type="HOGENOM" id="CLU_2227810_0_0_1"/>
<reference evidence="1 2" key="1">
    <citation type="journal article" date="2006" name="Science">
        <title>The genome of black cottonwood, Populus trichocarpa (Torr. &amp; Gray).</title>
        <authorList>
            <person name="Tuskan G.A."/>
            <person name="Difazio S."/>
            <person name="Jansson S."/>
            <person name="Bohlmann J."/>
            <person name="Grigoriev I."/>
            <person name="Hellsten U."/>
            <person name="Putnam N."/>
            <person name="Ralph S."/>
            <person name="Rombauts S."/>
            <person name="Salamov A."/>
            <person name="Schein J."/>
            <person name="Sterck L."/>
            <person name="Aerts A."/>
            <person name="Bhalerao R.R."/>
            <person name="Bhalerao R.P."/>
            <person name="Blaudez D."/>
            <person name="Boerjan W."/>
            <person name="Brun A."/>
            <person name="Brunner A."/>
            <person name="Busov V."/>
            <person name="Campbell M."/>
            <person name="Carlson J."/>
            <person name="Chalot M."/>
            <person name="Chapman J."/>
            <person name="Chen G.L."/>
            <person name="Cooper D."/>
            <person name="Coutinho P.M."/>
            <person name="Couturier J."/>
            <person name="Covert S."/>
            <person name="Cronk Q."/>
            <person name="Cunningham R."/>
            <person name="Davis J."/>
            <person name="Degroeve S."/>
            <person name="Dejardin A."/>
            <person name="Depamphilis C."/>
            <person name="Detter J."/>
            <person name="Dirks B."/>
            <person name="Dubchak I."/>
            <person name="Duplessis S."/>
            <person name="Ehlting J."/>
            <person name="Ellis B."/>
            <person name="Gendler K."/>
            <person name="Goodstein D."/>
            <person name="Gribskov M."/>
            <person name="Grimwood J."/>
            <person name="Groover A."/>
            <person name="Gunter L."/>
            <person name="Hamberger B."/>
            <person name="Heinze B."/>
            <person name="Helariutta Y."/>
            <person name="Henrissat B."/>
            <person name="Holligan D."/>
            <person name="Holt R."/>
            <person name="Huang W."/>
            <person name="Islam-Faridi N."/>
            <person name="Jones S."/>
            <person name="Jones-Rhoades M."/>
            <person name="Jorgensen R."/>
            <person name="Joshi C."/>
            <person name="Kangasjarvi J."/>
            <person name="Karlsson J."/>
            <person name="Kelleher C."/>
            <person name="Kirkpatrick R."/>
            <person name="Kirst M."/>
            <person name="Kohler A."/>
            <person name="Kalluri U."/>
            <person name="Larimer F."/>
            <person name="Leebens-Mack J."/>
            <person name="Leple J.C."/>
            <person name="Locascio P."/>
            <person name="Lou Y."/>
            <person name="Lucas S."/>
            <person name="Martin F."/>
            <person name="Montanini B."/>
            <person name="Napoli C."/>
            <person name="Nelson D.R."/>
            <person name="Nelson C."/>
            <person name="Nieminen K."/>
            <person name="Nilsson O."/>
            <person name="Pereda V."/>
            <person name="Peter G."/>
            <person name="Philippe R."/>
            <person name="Pilate G."/>
            <person name="Poliakov A."/>
            <person name="Razumovskaya J."/>
            <person name="Richardson P."/>
            <person name="Rinaldi C."/>
            <person name="Ritland K."/>
            <person name="Rouze P."/>
            <person name="Ryaboy D."/>
            <person name="Schmutz J."/>
            <person name="Schrader J."/>
            <person name="Segerman B."/>
            <person name="Shin H."/>
            <person name="Siddiqui A."/>
            <person name="Sterky F."/>
            <person name="Terry A."/>
            <person name="Tsai C.J."/>
            <person name="Uberbacher E."/>
            <person name="Unneberg P."/>
            <person name="Vahala J."/>
            <person name="Wall K."/>
            <person name="Wessler S."/>
            <person name="Yang G."/>
            <person name="Yin T."/>
            <person name="Douglas C."/>
            <person name="Marra M."/>
            <person name="Sandberg G."/>
            <person name="Van de Peer Y."/>
            <person name="Rokhsar D."/>
        </authorList>
    </citation>
    <scope>NUCLEOTIDE SEQUENCE [LARGE SCALE GENOMIC DNA]</scope>
    <source>
        <strain evidence="2">cv. Nisqually</strain>
    </source>
</reference>
<accession>B9MZB7</accession>
<gene>
    <name evidence="1" type="ORF">POPTR_005G055700</name>
</gene>
<proteinExistence type="predicted"/>